<dbReference type="InterPro" id="IPR010071">
    <property type="entry name" value="AA_adenyl_dom"/>
</dbReference>
<dbReference type="Gene3D" id="3.30.559.10">
    <property type="entry name" value="Chloramphenicol acetyltransferase-like domain"/>
    <property type="match status" value="1"/>
</dbReference>
<proteinExistence type="predicted"/>
<dbReference type="GO" id="GO:0005737">
    <property type="term" value="C:cytoplasm"/>
    <property type="evidence" value="ECO:0007669"/>
    <property type="project" value="TreeGrafter"/>
</dbReference>
<dbReference type="Gene3D" id="1.10.1200.10">
    <property type="entry name" value="ACP-like"/>
    <property type="match status" value="1"/>
</dbReference>
<dbReference type="OrthoDB" id="9757559at2"/>
<dbReference type="Pfam" id="PF00668">
    <property type="entry name" value="Condensation"/>
    <property type="match status" value="1"/>
</dbReference>
<dbReference type="PROSITE" id="PS00012">
    <property type="entry name" value="PHOSPHOPANTETHEINE"/>
    <property type="match status" value="1"/>
</dbReference>
<keyword evidence="2" id="KW-0596">Phosphopantetheine</keyword>
<evidence type="ECO:0000256" key="3">
    <source>
        <dbReference type="ARBA" id="ARBA00022553"/>
    </source>
</evidence>
<dbReference type="Gene3D" id="3.30.559.30">
    <property type="entry name" value="Nonribosomal peptide synthetase, condensation domain"/>
    <property type="match status" value="1"/>
</dbReference>
<dbReference type="PANTHER" id="PTHR45527:SF1">
    <property type="entry name" value="FATTY ACID SYNTHASE"/>
    <property type="match status" value="1"/>
</dbReference>
<feature type="region of interest" description="Disordered" evidence="4">
    <location>
        <begin position="1129"/>
        <end position="1166"/>
    </location>
</feature>
<evidence type="ECO:0000256" key="2">
    <source>
        <dbReference type="ARBA" id="ARBA00022450"/>
    </source>
</evidence>
<dbReference type="InterPro" id="IPR020845">
    <property type="entry name" value="AMP-binding_CS"/>
</dbReference>
<dbReference type="Gene3D" id="3.30.300.30">
    <property type="match status" value="1"/>
</dbReference>
<evidence type="ECO:0000313" key="7">
    <source>
        <dbReference type="Proteomes" id="UP000244906"/>
    </source>
</evidence>
<dbReference type="AlphaFoldDB" id="A0A2V1GTG7"/>
<organism evidence="6 7">
    <name type="scientific">Pelagibaculum spongiae</name>
    <dbReference type="NCBI Taxonomy" id="2080658"/>
    <lineage>
        <taxon>Bacteria</taxon>
        <taxon>Pseudomonadati</taxon>
        <taxon>Pseudomonadota</taxon>
        <taxon>Gammaproteobacteria</taxon>
        <taxon>Oceanospirillales</taxon>
        <taxon>Pelagibaculum</taxon>
    </lineage>
</organism>
<dbReference type="SUPFAM" id="SSF52777">
    <property type="entry name" value="CoA-dependent acyltransferases"/>
    <property type="match status" value="2"/>
</dbReference>
<name>A0A2V1GTG7_9GAMM</name>
<dbReference type="InterPro" id="IPR023213">
    <property type="entry name" value="CAT-like_dom_sf"/>
</dbReference>
<dbReference type="EMBL" id="QDDL01000004">
    <property type="protein sequence ID" value="PVZ68898.1"/>
    <property type="molecule type" value="Genomic_DNA"/>
</dbReference>
<sequence length="1166" mass="129868">MNNNNNAEFSIDESIALSLVQTDTFLDATLNPTSLKNSSGYALRFDGQADLAYWQAALDRLVSSQAILGVRLDTQSEQPFLSVTDTHHSLVLITAETNQPQELLNSLIYRNYDLHCEPMLGHWLVQAPDCYHLVITAHHLLLDGPSLGIHARLLIQAANQPDDLPKISTLAMPQGNFNSHETLAFWKSELAQVEPLHISNPAFSQTATLLNNPANTQVSAVATNASEPLHLKAGQRICEQLPFDAVAWQQVKDYCRSKKITPAFYFKCLFGLLIQYHQQAEQDFAITEIHDGRDQHNRNDLGCFTRQQPFLFQASQITAESSFSDWLLAARIHQKRAKPFLKLSPSAITHLPMASDTLFAFNFNNFVPVMSHQGQSVAVTIFTPQMPNLVQGYVHTAETTGRFELIYNSQQFSSNHFVERMALIHQQIVSGVERLDKLNWLLADEVDSLDASWQANFSADDCLIERFYQTAEKFPNHIALTDSSGSTCSELTYSQLIIQVNQLAQALRFNLDCGHFDHNQLDNRASSSDQLIGLCVNRGSQQIIAMLAILKAGYGYVPLDPQSPLQRIELIAEDADLQLLLTDQPLTLKTACRQLTLDQCLQQPVSEIEKKQPSPQLKPNPQSIAYVIYTSGTTGKPKGVPISHSAVMSLFDASEGLFSFSDKDCWSQFHSIAFDFSIWEIWGAFLYGGKLALVPEDARQNPQLFADWLIESQVTCLSQTPGAFKRVANCLVEGQKSGDLRHIHFGGEALELDSLIAWNNEFGLATPCLTNLYGITETTVHVTYKSISEEDLASNQSRIGQPLPHLSVRLRDALNRKVAPGIVGEIQVSGASLSGGYLNRPELNQQKFIEDLVNGGTGVARWYRSGDLARMDALKSEQADYQLTYLGRSDQQIKLRGYRIEIGEIVAQLRNSNLVADAAVVLTGKADAAQLIAYAVADGEVSEAIDNPKLSNPKLSNSQLSQQVLTSLQASLPLYMLPAQIIWLDQLPLTINGKLDKSALPSAVDSSKSAKSDFQPNAELPQSSIEKSIARIWQKVLQRKNINLQDHFFRLGGHSLQAAQSISELNAKFELTMPMTLIFKFPLLQDLAWEVERELTEAFYRDDPKPFILQAAIARKARRIEKEKLQALEKKGRRVKSSLRPKPELTAEPKAPAAVQSDQQREVFEL</sequence>
<dbReference type="PROSITE" id="PS50075">
    <property type="entry name" value="CARRIER"/>
    <property type="match status" value="1"/>
</dbReference>
<dbReference type="SUPFAM" id="SSF47336">
    <property type="entry name" value="ACP-like"/>
    <property type="match status" value="1"/>
</dbReference>
<dbReference type="GO" id="GO:0003824">
    <property type="term" value="F:catalytic activity"/>
    <property type="evidence" value="ECO:0007669"/>
    <property type="project" value="InterPro"/>
</dbReference>
<dbReference type="SUPFAM" id="SSF56801">
    <property type="entry name" value="Acetyl-CoA synthetase-like"/>
    <property type="match status" value="1"/>
</dbReference>
<protein>
    <recommendedName>
        <fullName evidence="5">Carrier domain-containing protein</fullName>
    </recommendedName>
</protein>
<evidence type="ECO:0000256" key="1">
    <source>
        <dbReference type="ARBA" id="ARBA00001957"/>
    </source>
</evidence>
<dbReference type="InterPro" id="IPR042099">
    <property type="entry name" value="ANL_N_sf"/>
</dbReference>
<dbReference type="InterPro" id="IPR045851">
    <property type="entry name" value="AMP-bd_C_sf"/>
</dbReference>
<dbReference type="RefSeq" id="WP_116687283.1">
    <property type="nucleotide sequence ID" value="NZ_CAWNYD010000004.1"/>
</dbReference>
<gene>
    <name evidence="6" type="ORF">DC094_11640</name>
</gene>
<dbReference type="GO" id="GO:0031177">
    <property type="term" value="F:phosphopantetheine binding"/>
    <property type="evidence" value="ECO:0007669"/>
    <property type="project" value="TreeGrafter"/>
</dbReference>
<dbReference type="InterPro" id="IPR009081">
    <property type="entry name" value="PP-bd_ACP"/>
</dbReference>
<reference evidence="6 7" key="1">
    <citation type="submission" date="2018-04" db="EMBL/GenBank/DDBJ databases">
        <title>Thalassorhabdus spongiae gen. nov., sp. nov., isolated from a marine sponge in South-West Iceland.</title>
        <authorList>
            <person name="Knobloch S."/>
            <person name="Daussin A."/>
            <person name="Johannsson R."/>
            <person name="Marteinsson V.T."/>
        </authorList>
    </citation>
    <scope>NUCLEOTIDE SEQUENCE [LARGE SCALE GENOMIC DNA]</scope>
    <source>
        <strain evidence="6 7">Hp12</strain>
    </source>
</reference>
<dbReference type="InterPro" id="IPR036736">
    <property type="entry name" value="ACP-like_sf"/>
</dbReference>
<dbReference type="InterPro" id="IPR006162">
    <property type="entry name" value="Ppantetheine_attach_site"/>
</dbReference>
<comment type="caution">
    <text evidence="6">The sequence shown here is derived from an EMBL/GenBank/DDBJ whole genome shotgun (WGS) entry which is preliminary data.</text>
</comment>
<dbReference type="InterPro" id="IPR000873">
    <property type="entry name" value="AMP-dep_synth/lig_dom"/>
</dbReference>
<dbReference type="NCBIfam" id="TIGR01733">
    <property type="entry name" value="AA-adenyl-dom"/>
    <property type="match status" value="1"/>
</dbReference>
<dbReference type="Pfam" id="PF00550">
    <property type="entry name" value="PP-binding"/>
    <property type="match status" value="1"/>
</dbReference>
<dbReference type="GO" id="GO:0044550">
    <property type="term" value="P:secondary metabolite biosynthetic process"/>
    <property type="evidence" value="ECO:0007669"/>
    <property type="project" value="TreeGrafter"/>
</dbReference>
<feature type="domain" description="Carrier" evidence="5">
    <location>
        <begin position="1020"/>
        <end position="1095"/>
    </location>
</feature>
<keyword evidence="7" id="KW-1185">Reference proteome</keyword>
<dbReference type="PROSITE" id="PS00455">
    <property type="entry name" value="AMP_BINDING"/>
    <property type="match status" value="1"/>
</dbReference>
<dbReference type="Gene3D" id="3.40.50.12780">
    <property type="entry name" value="N-terminal domain of ligase-like"/>
    <property type="match status" value="1"/>
</dbReference>
<dbReference type="GO" id="GO:0043041">
    <property type="term" value="P:amino acid activation for nonribosomal peptide biosynthetic process"/>
    <property type="evidence" value="ECO:0007669"/>
    <property type="project" value="TreeGrafter"/>
</dbReference>
<dbReference type="PANTHER" id="PTHR45527">
    <property type="entry name" value="NONRIBOSOMAL PEPTIDE SYNTHETASE"/>
    <property type="match status" value="1"/>
</dbReference>
<dbReference type="InterPro" id="IPR001242">
    <property type="entry name" value="Condensation_dom"/>
</dbReference>
<dbReference type="Proteomes" id="UP000244906">
    <property type="component" value="Unassembled WGS sequence"/>
</dbReference>
<evidence type="ECO:0000313" key="6">
    <source>
        <dbReference type="EMBL" id="PVZ68898.1"/>
    </source>
</evidence>
<accession>A0A2V1GTG7</accession>
<comment type="cofactor">
    <cofactor evidence="1">
        <name>pantetheine 4'-phosphate</name>
        <dbReference type="ChEBI" id="CHEBI:47942"/>
    </cofactor>
</comment>
<keyword evidence="3" id="KW-0597">Phosphoprotein</keyword>
<dbReference type="Pfam" id="PF00501">
    <property type="entry name" value="AMP-binding"/>
    <property type="match status" value="1"/>
</dbReference>
<evidence type="ECO:0000259" key="5">
    <source>
        <dbReference type="PROSITE" id="PS50075"/>
    </source>
</evidence>
<evidence type="ECO:0000256" key="4">
    <source>
        <dbReference type="SAM" id="MobiDB-lite"/>
    </source>
</evidence>